<proteinExistence type="predicted"/>
<comment type="caution">
    <text evidence="1">The sequence shown here is derived from an EMBL/GenBank/DDBJ whole genome shotgun (WGS) entry which is preliminary data.</text>
</comment>
<evidence type="ECO:0000313" key="2">
    <source>
        <dbReference type="Proteomes" id="UP000051682"/>
    </source>
</evidence>
<sequence>MRKNITLLLFSCASIYTYSQTGRVGINTENPQNTFHIDGNKDNPATGTPTALQQVNDVIVTNAGQIGIGTTTPSQNLDVAIGNARVRNINTNIGDAITDRIVVADANGVLKTIPKQNSLIFGGDLSDVVSSSTLTRPALNSTPTLSNLRTVNFTVDYTSLVTLDYTISYNIPNINDLSDGFVRSLSSGFTFSSSATPSVPAGTIFAANSTPITTSSSTGNLPGFYYLSGSQTLRLNPGSYQLNLFGSIRNSGVSSVPFSVEFGSAATDFITITAKAIQ</sequence>
<reference evidence="1 2" key="1">
    <citation type="submission" date="2015-10" db="EMBL/GenBank/DDBJ databases">
        <title>Chryseobacterium aquaticum genome.</title>
        <authorList>
            <person name="Newman J.D."/>
            <person name="Ferguson M.B."/>
            <person name="Miller J.R."/>
        </authorList>
    </citation>
    <scope>NUCLEOTIDE SEQUENCE [LARGE SCALE GENOMIC DNA]</scope>
    <source>
        <strain evidence="1 2">KCTC 12483</strain>
    </source>
</reference>
<protein>
    <submittedName>
        <fullName evidence="1">Uncharacterized protein</fullName>
    </submittedName>
</protein>
<dbReference type="Proteomes" id="UP000051682">
    <property type="component" value="Unassembled WGS sequence"/>
</dbReference>
<name>A0A0Q3SHF5_9FLAO</name>
<keyword evidence="2" id="KW-1185">Reference proteome</keyword>
<dbReference type="EMBL" id="LLYZ01000020">
    <property type="protein sequence ID" value="KQK24586.1"/>
    <property type="molecule type" value="Genomic_DNA"/>
</dbReference>
<gene>
    <name evidence="1" type="ORF">AR438_15470</name>
</gene>
<dbReference type="AlphaFoldDB" id="A0A0Q3SHF5"/>
<dbReference type="STRING" id="452084.AR438_15470"/>
<organism evidence="1 2">
    <name type="scientific">Chryseobacterium aquaticum</name>
    <dbReference type="NCBI Taxonomy" id="452084"/>
    <lineage>
        <taxon>Bacteria</taxon>
        <taxon>Pseudomonadati</taxon>
        <taxon>Bacteroidota</taxon>
        <taxon>Flavobacteriia</taxon>
        <taxon>Flavobacteriales</taxon>
        <taxon>Weeksellaceae</taxon>
        <taxon>Chryseobacterium group</taxon>
        <taxon>Chryseobacterium</taxon>
    </lineage>
</organism>
<evidence type="ECO:0000313" key="1">
    <source>
        <dbReference type="EMBL" id="KQK24586.1"/>
    </source>
</evidence>
<accession>A0A0Q3SHF5</accession>